<organism evidence="1 2">
    <name type="scientific">Mycoplasma haemofelis (strain Ohio2)</name>
    <dbReference type="NCBI Taxonomy" id="859194"/>
    <lineage>
        <taxon>Bacteria</taxon>
        <taxon>Bacillati</taxon>
        <taxon>Mycoplasmatota</taxon>
        <taxon>Mollicutes</taxon>
        <taxon>Mycoplasmataceae</taxon>
        <taxon>Mycoplasma</taxon>
    </lineage>
</organism>
<dbReference type="BioCyc" id="MHAE859194:G1GR7-466-MONOMER"/>
<evidence type="ECO:0000313" key="1">
    <source>
        <dbReference type="EMBL" id="AEG72748.1"/>
    </source>
</evidence>
<dbReference type="EMBL" id="CP002808">
    <property type="protein sequence ID" value="AEG72748.1"/>
    <property type="molecule type" value="Genomic_DNA"/>
</dbReference>
<dbReference type="HOGENOM" id="CLU_113690_0_0_14"/>
<proteinExistence type="predicted"/>
<reference evidence="1 2" key="1">
    <citation type="journal article" date="2011" name="J. Bacteriol.">
        <title>Complete genome sequences of two hemotropic Mycoplasmas, Mycoplasma haemofelis strain Ohio2 and Mycoplasma suis strain Illinois.</title>
        <authorList>
            <person name="Messick J.B."/>
            <person name="Santos A.P."/>
            <person name="Guimaraes A.M."/>
        </authorList>
    </citation>
    <scope>NUCLEOTIDE SEQUENCE [LARGE SCALE GENOMIC DNA]</scope>
    <source>
        <strain evidence="1 2">Ohio2</strain>
    </source>
</reference>
<accession>F6FHK9</accession>
<reference key="2">
    <citation type="submission" date="2011-05" db="EMBL/GenBank/DDBJ databases">
        <title>The Genome of Mycoplasma haemofelis Strain Ohio2, a pathogenic hemoplasma of the cat.</title>
        <authorList>
            <person name="Santos A.P."/>
            <person name="Guimaraes A.M.S."/>
            <person name="SanMiguel P.J."/>
            <person name="Martin S.W."/>
            <person name="Messick J.B."/>
        </authorList>
    </citation>
    <scope>NUCLEOTIDE SEQUENCE</scope>
    <source>
        <strain>Ohio2</strain>
    </source>
</reference>
<evidence type="ECO:0000313" key="2">
    <source>
        <dbReference type="Proteomes" id="UP000007952"/>
    </source>
</evidence>
<dbReference type="Proteomes" id="UP000007952">
    <property type="component" value="Chromosome"/>
</dbReference>
<protein>
    <submittedName>
        <fullName evidence="1">Uncharacterized protein</fullName>
    </submittedName>
</protein>
<sequence>MSHLVKGSLALGTAGTAAGGFYLGKELLGEKESKTIRQYLSDSGFQLISDLKEGEKEQWTEEFKSDKSKIKQLLGTSEDEDAKGGELLKGWCEARLKQGYSETNKDLDGVKNYCVMRTVASQLLRAGKKVLNPEDTNNTKWEATYNKRKSTTTLSPKSQIAGLTGSWSDSQDTKNNDLPIIKSWCKSKTSGLFLAKDKDSVYTPVENWCTEDGAQVNQAQ</sequence>
<gene>
    <name evidence="1" type="ordered locus">MHF_0476</name>
</gene>
<dbReference type="KEGG" id="mhf:MHF_0476"/>
<name>F6FHK9_MYCHI</name>
<dbReference type="STRING" id="859194.MHF_0476"/>
<dbReference type="AlphaFoldDB" id="F6FHK9"/>